<dbReference type="VEuPathDB" id="CryptoDB:Cvel_19385"/>
<name>A0A0G4FYD5_9ALVE</name>
<accession>A0A0G4FYD5</accession>
<evidence type="ECO:0000256" key="1">
    <source>
        <dbReference type="SAM" id="MobiDB-lite"/>
    </source>
</evidence>
<sequence length="435" mass="44813">MFVSFVWVSLFSLLVGTLAMQRGDVFLPHKQERRSAFLSLKALYQDHHDDRIKSRLRYTHESSLQGRLLRVARGARRLLLSTPGDASLRLSTFSRSVVAASLEAGNTNQQGTFAPPPSSPDLPSDSAPSSAVQTKGKKKSSRRGKTPVQARTRGAKNGGQGEGERHLRKSSRGDGEQVLVEVPKKEEGDGGRGRGNSNIQEEILWLCTHSDCGALFKTEGGLHHHATVIHHRVVAGMGEDALFEKSAGAGPFASMGEPALRAKSAGAGAFASMGESALSAKSAGAGPIASMGEDSLCVKSAGAGPFAGMGKDALCVKSAGAGPFASMGEDALCAKSAGAGPFASMGEDSLCVKSAGAGPFAGMGEDALCVKSAGAGPFASMGESALCAKSAGADPFAGMAENALFAKSAGAGPFASMRDYDPSFRSVRAAQVYAD</sequence>
<feature type="compositionally biased region" description="Basic residues" evidence="1">
    <location>
        <begin position="135"/>
        <end position="145"/>
    </location>
</feature>
<feature type="region of interest" description="Disordered" evidence="1">
    <location>
        <begin position="104"/>
        <end position="197"/>
    </location>
</feature>
<dbReference type="EMBL" id="CDMZ01000736">
    <property type="protein sequence ID" value="CEM20446.1"/>
    <property type="molecule type" value="Genomic_DNA"/>
</dbReference>
<evidence type="ECO:0000313" key="3">
    <source>
        <dbReference type="EMBL" id="CEM20446.1"/>
    </source>
</evidence>
<keyword evidence="2" id="KW-0732">Signal</keyword>
<dbReference type="PhylomeDB" id="A0A0G4FYD5"/>
<gene>
    <name evidence="3" type="ORF">Cvel_19385</name>
</gene>
<proteinExistence type="predicted"/>
<organism evidence="3">
    <name type="scientific">Chromera velia CCMP2878</name>
    <dbReference type="NCBI Taxonomy" id="1169474"/>
    <lineage>
        <taxon>Eukaryota</taxon>
        <taxon>Sar</taxon>
        <taxon>Alveolata</taxon>
        <taxon>Colpodellida</taxon>
        <taxon>Chromeraceae</taxon>
        <taxon>Chromera</taxon>
    </lineage>
</organism>
<dbReference type="AlphaFoldDB" id="A0A0G4FYD5"/>
<feature type="compositionally biased region" description="Basic and acidic residues" evidence="1">
    <location>
        <begin position="182"/>
        <end position="192"/>
    </location>
</feature>
<evidence type="ECO:0008006" key="4">
    <source>
        <dbReference type="Google" id="ProtNLM"/>
    </source>
</evidence>
<evidence type="ECO:0000256" key="2">
    <source>
        <dbReference type="SAM" id="SignalP"/>
    </source>
</evidence>
<feature type="chain" id="PRO_5005189243" description="C2H2-type domain-containing protein" evidence="2">
    <location>
        <begin position="20"/>
        <end position="435"/>
    </location>
</feature>
<feature type="signal peptide" evidence="2">
    <location>
        <begin position="1"/>
        <end position="19"/>
    </location>
</feature>
<feature type="compositionally biased region" description="Low complexity" evidence="1">
    <location>
        <begin position="121"/>
        <end position="131"/>
    </location>
</feature>
<protein>
    <recommendedName>
        <fullName evidence="4">C2H2-type domain-containing protein</fullName>
    </recommendedName>
</protein>
<reference evidence="3" key="1">
    <citation type="submission" date="2014-11" db="EMBL/GenBank/DDBJ databases">
        <authorList>
            <person name="Otto D Thomas"/>
            <person name="Naeem Raeece"/>
        </authorList>
    </citation>
    <scope>NUCLEOTIDE SEQUENCE</scope>
</reference>